<protein>
    <recommendedName>
        <fullName evidence="2">DUF488 domain-containing protein</fullName>
    </recommendedName>
</protein>
<evidence type="ECO:0000313" key="1">
    <source>
        <dbReference type="EMBL" id="KKK61410.1"/>
    </source>
</evidence>
<dbReference type="AlphaFoldDB" id="A0A0F8XK23"/>
<sequence>NSEFLINKDFSSEEINNVSKLLSKALKYCQNNEVELSRNLLISNFDLDLITSLRVIALYGKKFMLPEQISKKETKSLDQISRSTIKYIKEVNESPTVDELMINLDLNIRDASVIYAFINKISADSLTENFEKLSEKELLSIDSISCDILKIENGKRKNNTLIDYAYQLNTGIYSAKRALSYISWCEKFYDITYIENLSANYKKTIIHEKIKAALKYTKENDLKYFLRKVANIDYIYFEEFAPDQTLLKKYRAKEVNWTQYEEEYLNHIKKSNIWKDLDINIFQNACLLCSESSPKKCHRRLLAEFIVNKYKGESFQILHL</sequence>
<evidence type="ECO:0008006" key="2">
    <source>
        <dbReference type="Google" id="ProtNLM"/>
    </source>
</evidence>
<comment type="caution">
    <text evidence="1">The sequence shown here is derived from an EMBL/GenBank/DDBJ whole genome shotgun (WGS) entry which is preliminary data.</text>
</comment>
<accession>A0A0F8XK23</accession>
<name>A0A0F8XK23_9ZZZZ</name>
<organism evidence="1">
    <name type="scientific">marine sediment metagenome</name>
    <dbReference type="NCBI Taxonomy" id="412755"/>
    <lineage>
        <taxon>unclassified sequences</taxon>
        <taxon>metagenomes</taxon>
        <taxon>ecological metagenomes</taxon>
    </lineage>
</organism>
<reference evidence="1" key="1">
    <citation type="journal article" date="2015" name="Nature">
        <title>Complex archaea that bridge the gap between prokaryotes and eukaryotes.</title>
        <authorList>
            <person name="Spang A."/>
            <person name="Saw J.H."/>
            <person name="Jorgensen S.L."/>
            <person name="Zaremba-Niedzwiedzka K."/>
            <person name="Martijn J."/>
            <person name="Lind A.E."/>
            <person name="van Eijk R."/>
            <person name="Schleper C."/>
            <person name="Guy L."/>
            <person name="Ettema T.J."/>
        </authorList>
    </citation>
    <scope>NUCLEOTIDE SEQUENCE</scope>
</reference>
<dbReference type="Pfam" id="PF04343">
    <property type="entry name" value="DUF488"/>
    <property type="match status" value="1"/>
</dbReference>
<feature type="non-terminal residue" evidence="1">
    <location>
        <position position="1"/>
    </location>
</feature>
<proteinExistence type="predicted"/>
<dbReference type="EMBL" id="LAZR01062487">
    <property type="protein sequence ID" value="KKK61410.1"/>
    <property type="molecule type" value="Genomic_DNA"/>
</dbReference>
<gene>
    <name evidence="1" type="ORF">LCGC14_3014610</name>
</gene>
<dbReference type="InterPro" id="IPR007438">
    <property type="entry name" value="DUF488"/>
</dbReference>